<dbReference type="Proteomes" id="UP000473574">
    <property type="component" value="Unassembled WGS sequence"/>
</dbReference>
<organism evidence="2 3">
    <name type="scientific">Adonisia turfae CCMR0082</name>
    <dbReference type="NCBI Taxonomy" id="2304604"/>
    <lineage>
        <taxon>Bacteria</taxon>
        <taxon>Bacillati</taxon>
        <taxon>Cyanobacteriota</taxon>
        <taxon>Adonisia</taxon>
        <taxon>Adonisia turfae</taxon>
    </lineage>
</organism>
<proteinExistence type="predicted"/>
<sequence>MQKHALMQRIIEQLLPEEQCLFSEYQIEALHRSALSLPKRNHAINVRLSIPFPGKGIYLVLFAGKELRSKKRLLADRDFQVLPRVILLIISLLGCATIFGLAYSQRILAINNQRNASSLNKSSDVIHPTVVPFKYDQEQCETSFREWRDGECIDYEHDHTF</sequence>
<evidence type="ECO:0000313" key="2">
    <source>
        <dbReference type="EMBL" id="NEZ64683.1"/>
    </source>
</evidence>
<keyword evidence="1" id="KW-0472">Membrane</keyword>
<comment type="caution">
    <text evidence="2">The sequence shown here is derived from an EMBL/GenBank/DDBJ whole genome shotgun (WGS) entry which is preliminary data.</text>
</comment>
<keyword evidence="1" id="KW-1133">Transmembrane helix</keyword>
<dbReference type="AlphaFoldDB" id="A0A6M0S9C8"/>
<evidence type="ECO:0000256" key="1">
    <source>
        <dbReference type="SAM" id="Phobius"/>
    </source>
</evidence>
<keyword evidence="1" id="KW-0812">Transmembrane</keyword>
<name>A0A6M0S9C8_9CYAN</name>
<accession>A0A6M0S9C8</accession>
<feature type="transmembrane region" description="Helical" evidence="1">
    <location>
        <begin position="81"/>
        <end position="103"/>
    </location>
</feature>
<gene>
    <name evidence="2" type="ORF">D0962_18140</name>
</gene>
<evidence type="ECO:0000313" key="3">
    <source>
        <dbReference type="Proteomes" id="UP000473574"/>
    </source>
</evidence>
<dbReference type="EMBL" id="QZCE01000002">
    <property type="protein sequence ID" value="NEZ64683.1"/>
    <property type="molecule type" value="Genomic_DNA"/>
</dbReference>
<reference evidence="2 3" key="1">
    <citation type="journal article" date="2020" name="Microb. Ecol.">
        <title>Ecogenomics of the Marine Benthic Filamentous Cyanobacterium Adonisia.</title>
        <authorList>
            <person name="Walter J.M."/>
            <person name="Coutinho F.H."/>
            <person name="Leomil L."/>
            <person name="Hargreaves P.I."/>
            <person name="Campeao M.E."/>
            <person name="Vieira V.V."/>
            <person name="Silva B.S."/>
            <person name="Fistarol G.O."/>
            <person name="Salomon P.S."/>
            <person name="Sawabe T."/>
            <person name="Mino S."/>
            <person name="Hosokawa M."/>
            <person name="Miyashita H."/>
            <person name="Maruyama F."/>
            <person name="van Verk M.C."/>
            <person name="Dutilh B.E."/>
            <person name="Thompson C.C."/>
            <person name="Thompson F.L."/>
        </authorList>
    </citation>
    <scope>NUCLEOTIDE SEQUENCE [LARGE SCALE GENOMIC DNA]</scope>
    <source>
        <strain evidence="2 3">CCMR0082</strain>
    </source>
</reference>
<protein>
    <submittedName>
        <fullName evidence="2">Uncharacterized protein</fullName>
    </submittedName>
</protein>